<dbReference type="Proteomes" id="UP001417504">
    <property type="component" value="Unassembled WGS sequence"/>
</dbReference>
<keyword evidence="3" id="KW-1185">Reference proteome</keyword>
<feature type="compositionally biased region" description="Basic and acidic residues" evidence="1">
    <location>
        <begin position="62"/>
        <end position="73"/>
    </location>
</feature>
<feature type="compositionally biased region" description="Gly residues" evidence="1">
    <location>
        <begin position="137"/>
        <end position="149"/>
    </location>
</feature>
<dbReference type="AlphaFoldDB" id="A0AAP0JQ30"/>
<evidence type="ECO:0000256" key="1">
    <source>
        <dbReference type="SAM" id="MobiDB-lite"/>
    </source>
</evidence>
<accession>A0AAP0JQ30</accession>
<sequence length="175" mass="19016">MTKRSKRLKRRGEEPLKSTFHEVLLLPSECRKGHAVDLRVTLGFNSICKRREIEERELRFAESVDATSRRNPDSRGGSRGTPNARGVGIGIAAGPDAASGVVASEPHDAPDDIFDGEVRYRQSGSRGRRVRISELSHGGGGFSPRGGMGNSDKQDPRARLGHHAKAKTHGPWSAT</sequence>
<protein>
    <submittedName>
        <fullName evidence="2">Uncharacterized protein</fullName>
    </submittedName>
</protein>
<feature type="region of interest" description="Disordered" evidence="1">
    <location>
        <begin position="62"/>
        <end position="175"/>
    </location>
</feature>
<evidence type="ECO:0000313" key="2">
    <source>
        <dbReference type="EMBL" id="KAK9138126.1"/>
    </source>
</evidence>
<organism evidence="2 3">
    <name type="scientific">Stephania japonica</name>
    <dbReference type="NCBI Taxonomy" id="461633"/>
    <lineage>
        <taxon>Eukaryota</taxon>
        <taxon>Viridiplantae</taxon>
        <taxon>Streptophyta</taxon>
        <taxon>Embryophyta</taxon>
        <taxon>Tracheophyta</taxon>
        <taxon>Spermatophyta</taxon>
        <taxon>Magnoliopsida</taxon>
        <taxon>Ranunculales</taxon>
        <taxon>Menispermaceae</taxon>
        <taxon>Menispermoideae</taxon>
        <taxon>Cissampelideae</taxon>
        <taxon>Stephania</taxon>
    </lineage>
</organism>
<reference evidence="2 3" key="1">
    <citation type="submission" date="2024-01" db="EMBL/GenBank/DDBJ databases">
        <title>Genome assemblies of Stephania.</title>
        <authorList>
            <person name="Yang L."/>
        </authorList>
    </citation>
    <scope>NUCLEOTIDE SEQUENCE [LARGE SCALE GENOMIC DNA]</scope>
    <source>
        <strain evidence="2">QJT</strain>
        <tissue evidence="2">Leaf</tissue>
    </source>
</reference>
<feature type="compositionally biased region" description="Basic and acidic residues" evidence="1">
    <location>
        <begin position="105"/>
        <end position="120"/>
    </location>
</feature>
<dbReference type="EMBL" id="JBBNAE010000003">
    <property type="protein sequence ID" value="KAK9138126.1"/>
    <property type="molecule type" value="Genomic_DNA"/>
</dbReference>
<feature type="compositionally biased region" description="Basic residues" evidence="1">
    <location>
        <begin position="159"/>
        <end position="168"/>
    </location>
</feature>
<name>A0AAP0JQ30_9MAGN</name>
<evidence type="ECO:0000313" key="3">
    <source>
        <dbReference type="Proteomes" id="UP001417504"/>
    </source>
</evidence>
<proteinExistence type="predicted"/>
<comment type="caution">
    <text evidence="2">The sequence shown here is derived from an EMBL/GenBank/DDBJ whole genome shotgun (WGS) entry which is preliminary data.</text>
</comment>
<gene>
    <name evidence="2" type="ORF">Sjap_008720</name>
</gene>